<dbReference type="EMBL" id="MFAF01000072">
    <property type="protein sequence ID" value="OGD75430.1"/>
    <property type="molecule type" value="Genomic_DNA"/>
</dbReference>
<dbReference type="Proteomes" id="UP000177187">
    <property type="component" value="Unassembled WGS sequence"/>
</dbReference>
<organism evidence="1 2">
    <name type="scientific">Candidatus Coatesbacteria bacterium RBG_13_66_14</name>
    <dbReference type="NCBI Taxonomy" id="1817816"/>
    <lineage>
        <taxon>Bacteria</taxon>
        <taxon>Candidatus Coatesiibacteriota</taxon>
    </lineage>
</organism>
<evidence type="ECO:0000313" key="1">
    <source>
        <dbReference type="EMBL" id="OGD75430.1"/>
    </source>
</evidence>
<evidence type="ECO:0000313" key="2">
    <source>
        <dbReference type="Proteomes" id="UP000177187"/>
    </source>
</evidence>
<protein>
    <submittedName>
        <fullName evidence="1">Uncharacterized protein</fullName>
    </submittedName>
</protein>
<proteinExistence type="predicted"/>
<sequence>MLTEEYGIPHGANVGLRTVLTAPSGSYLKQTIADEQTGYYGFSCSGLDYGWYITDAWYETATKRWQGTAEEAFYWDGDLYVQRDIEMFEVED</sequence>
<reference evidence="1 2" key="1">
    <citation type="journal article" date="2016" name="Nat. Commun.">
        <title>Thousands of microbial genomes shed light on interconnected biogeochemical processes in an aquifer system.</title>
        <authorList>
            <person name="Anantharaman K."/>
            <person name="Brown C.T."/>
            <person name="Hug L.A."/>
            <person name="Sharon I."/>
            <person name="Castelle C.J."/>
            <person name="Probst A.J."/>
            <person name="Thomas B.C."/>
            <person name="Singh A."/>
            <person name="Wilkins M.J."/>
            <person name="Karaoz U."/>
            <person name="Brodie E.L."/>
            <person name="Williams K.H."/>
            <person name="Hubbard S.S."/>
            <person name="Banfield J.F."/>
        </authorList>
    </citation>
    <scope>NUCLEOTIDE SEQUENCE [LARGE SCALE GENOMIC DNA]</scope>
</reference>
<comment type="caution">
    <text evidence="1">The sequence shown here is derived from an EMBL/GenBank/DDBJ whole genome shotgun (WGS) entry which is preliminary data.</text>
</comment>
<dbReference type="AlphaFoldDB" id="A0A1F5F734"/>
<name>A0A1F5F734_9BACT</name>
<accession>A0A1F5F734</accession>
<gene>
    <name evidence="1" type="ORF">A2Y64_07400</name>
</gene>